<feature type="region of interest" description="Disordered" evidence="1">
    <location>
        <begin position="471"/>
        <end position="508"/>
    </location>
</feature>
<dbReference type="EMBL" id="VJMH01005132">
    <property type="protein sequence ID" value="KAF0700222.1"/>
    <property type="molecule type" value="Genomic_DNA"/>
</dbReference>
<feature type="region of interest" description="Disordered" evidence="1">
    <location>
        <begin position="195"/>
        <end position="216"/>
    </location>
</feature>
<dbReference type="EMBL" id="CAADRA010005153">
    <property type="protein sequence ID" value="VFT86114.1"/>
    <property type="molecule type" value="Genomic_DNA"/>
</dbReference>
<accession>A0A485KMP4</accession>
<keyword evidence="2" id="KW-0472">Membrane</keyword>
<feature type="transmembrane region" description="Helical" evidence="2">
    <location>
        <begin position="409"/>
        <end position="429"/>
    </location>
</feature>
<dbReference type="AlphaFoldDB" id="A0A485KMP4"/>
<sequence length="665" mass="73406">MLGCNRCVEQVLRVGVAAAGCISTCATSMVSCLQYPYTCLHNWREDRSHLLKTHHDWYFLLWRCTFPLLTLLLVFAVSGLGQLAGVVGYALSANSVWFYCTFVVVATPFLVVFRFPSLSSSVQSLLWKVLFVYSVFNSAIELFVWTGGKSSSHHHMGQSKLSWLMGSIMFGIVGWIGIPFFFSLHPRLRQDTSFDLPDDHASRPPSPTTGPGISMMHHHPSPSNNLPLDQPAVGFNGPVGMAGKMALPGGVALFLILLLTVASYFPMHVQPPRASAIDFYWSIAYFLAPILILWLLCHTRQDASSSSGADAFNLVVLFSTVLTHVPIFVGHLCLTLFAFVDHPSHAAAVPKLAISCLFLVVMQAYFYLLTKVIQSFSAPYAHPSLLYAGQLYFYVFWYLLVGSDTPIDGLYFAMLALSNLHVVLANTGVYTDVHSISVSCCLHPKVQLLSMCVGSSVAVCFRASQPLHPPSPTAFPPSEDEASTDPLVWIDPTSSSSSPPPSPGLPALHRRNTAAAYETITPKKDDELQQLYFLMKLAEQDHMADTSALVLVPSILTWLAFMEPKEEPSPLVNMWLRCLLMFGGRVAGSFLAREIFAYKMHKNYQAVATSSSAGGLSGVDRLRVQRIMLADFRRQFWYLAAATTVVAFGCFDKPGWPARYAFYTT</sequence>
<protein>
    <submittedName>
        <fullName evidence="4">Aste57867_9231 protein</fullName>
    </submittedName>
</protein>
<reference evidence="4 5" key="1">
    <citation type="submission" date="2019-03" db="EMBL/GenBank/DDBJ databases">
        <authorList>
            <person name="Gaulin E."/>
            <person name="Dumas B."/>
        </authorList>
    </citation>
    <scope>NUCLEOTIDE SEQUENCE [LARGE SCALE GENOMIC DNA]</scope>
    <source>
        <strain evidence="4">CBS 568.67</strain>
    </source>
</reference>
<organism evidence="4 5">
    <name type="scientific">Aphanomyces stellatus</name>
    <dbReference type="NCBI Taxonomy" id="120398"/>
    <lineage>
        <taxon>Eukaryota</taxon>
        <taxon>Sar</taxon>
        <taxon>Stramenopiles</taxon>
        <taxon>Oomycota</taxon>
        <taxon>Saprolegniomycetes</taxon>
        <taxon>Saprolegniales</taxon>
        <taxon>Verrucalvaceae</taxon>
        <taxon>Aphanomyces</taxon>
    </lineage>
</organism>
<feature type="transmembrane region" description="Helical" evidence="2">
    <location>
        <begin position="385"/>
        <end position="403"/>
    </location>
</feature>
<feature type="transmembrane region" description="Helical" evidence="2">
    <location>
        <begin position="125"/>
        <end position="144"/>
    </location>
</feature>
<name>A0A485KMP4_9STRA</name>
<dbReference type="Proteomes" id="UP000332933">
    <property type="component" value="Unassembled WGS sequence"/>
</dbReference>
<feature type="transmembrane region" description="Helical" evidence="2">
    <location>
        <begin position="311"/>
        <end position="340"/>
    </location>
</feature>
<evidence type="ECO:0000256" key="1">
    <source>
        <dbReference type="SAM" id="MobiDB-lite"/>
    </source>
</evidence>
<feature type="transmembrane region" description="Helical" evidence="2">
    <location>
        <begin position="636"/>
        <end position="656"/>
    </location>
</feature>
<keyword evidence="2" id="KW-1133">Transmembrane helix</keyword>
<feature type="transmembrane region" description="Helical" evidence="2">
    <location>
        <begin position="96"/>
        <end position="113"/>
    </location>
</feature>
<feature type="transmembrane region" description="Helical" evidence="2">
    <location>
        <begin position="164"/>
        <end position="184"/>
    </location>
</feature>
<evidence type="ECO:0000256" key="2">
    <source>
        <dbReference type="SAM" id="Phobius"/>
    </source>
</evidence>
<feature type="transmembrane region" description="Helical" evidence="2">
    <location>
        <begin position="57"/>
        <end position="76"/>
    </location>
</feature>
<reference evidence="3" key="2">
    <citation type="submission" date="2019-06" db="EMBL/GenBank/DDBJ databases">
        <title>Genomics analysis of Aphanomyces spp. identifies a new class of oomycete effector associated with host adaptation.</title>
        <authorList>
            <person name="Gaulin E."/>
        </authorList>
    </citation>
    <scope>NUCLEOTIDE SEQUENCE</scope>
    <source>
        <strain evidence="3">CBS 578.67</strain>
    </source>
</reference>
<feature type="transmembrane region" description="Helical" evidence="2">
    <location>
        <begin position="352"/>
        <end position="373"/>
    </location>
</feature>
<dbReference type="PROSITE" id="PS51257">
    <property type="entry name" value="PROKAR_LIPOPROTEIN"/>
    <property type="match status" value="1"/>
</dbReference>
<keyword evidence="5" id="KW-1185">Reference proteome</keyword>
<evidence type="ECO:0000313" key="4">
    <source>
        <dbReference type="EMBL" id="VFT86114.1"/>
    </source>
</evidence>
<dbReference type="OrthoDB" id="70949at2759"/>
<evidence type="ECO:0000313" key="3">
    <source>
        <dbReference type="EMBL" id="KAF0700222.1"/>
    </source>
</evidence>
<gene>
    <name evidence="4" type="primary">Aste57867_9231</name>
    <name evidence="3" type="ORF">As57867_009195</name>
    <name evidence="4" type="ORF">ASTE57867_9231</name>
</gene>
<feature type="transmembrane region" description="Helical" evidence="2">
    <location>
        <begin position="245"/>
        <end position="267"/>
    </location>
</feature>
<keyword evidence="2" id="KW-0812">Transmembrane</keyword>
<feature type="transmembrane region" description="Helical" evidence="2">
    <location>
        <begin position="279"/>
        <end position="299"/>
    </location>
</feature>
<evidence type="ECO:0000313" key="5">
    <source>
        <dbReference type="Proteomes" id="UP000332933"/>
    </source>
</evidence>
<proteinExistence type="predicted"/>